<proteinExistence type="predicted"/>
<evidence type="ECO:0000313" key="2">
    <source>
        <dbReference type="Proteomes" id="UP000220841"/>
    </source>
</evidence>
<accession>A0A2A8HG05</accession>
<dbReference type="EMBL" id="NUBY01000041">
    <property type="protein sequence ID" value="PEQ08051.1"/>
    <property type="molecule type" value="Genomic_DNA"/>
</dbReference>
<reference evidence="1 2" key="1">
    <citation type="submission" date="2017-09" db="EMBL/GenBank/DDBJ databases">
        <title>Large-scale bioinformatics analysis of Bacillus genomes uncovers conserved roles of natural products in bacterial physiology.</title>
        <authorList>
            <consortium name="Agbiome Team Llc"/>
            <person name="Bleich R.M."/>
            <person name="Grubbs K.J."/>
            <person name="Santa Maria K.C."/>
            <person name="Allen S.E."/>
            <person name="Farag S."/>
            <person name="Shank E.A."/>
            <person name="Bowers A."/>
        </authorList>
    </citation>
    <scope>NUCLEOTIDE SEQUENCE [LARGE SCALE GENOMIC DNA]</scope>
    <source>
        <strain evidence="1 2">AFS021349</strain>
    </source>
</reference>
<sequence>MHPKQICIDVQSMGAKLILDGNDLFIENPEKIGPEVELVIKEYKLRIVKYLQGNYSEQEHAVKQTVDKIINFFIGIEQDMNPKINDWFNNDEGAARLVMELTLNFSLNGWLYVKKSVANYENKLTDELSLNLYNRAMTYFKKGAPK</sequence>
<dbReference type="RefSeq" id="WP_098226366.1">
    <property type="nucleotide sequence ID" value="NZ_NUBY01000041.1"/>
</dbReference>
<organism evidence="1 2">
    <name type="scientific">Bacillus toyonensis</name>
    <dbReference type="NCBI Taxonomy" id="155322"/>
    <lineage>
        <taxon>Bacteria</taxon>
        <taxon>Bacillati</taxon>
        <taxon>Bacillota</taxon>
        <taxon>Bacilli</taxon>
        <taxon>Bacillales</taxon>
        <taxon>Bacillaceae</taxon>
        <taxon>Bacillus</taxon>
        <taxon>Bacillus cereus group</taxon>
    </lineage>
</organism>
<dbReference type="AlphaFoldDB" id="A0A2A8HG05"/>
<dbReference type="Proteomes" id="UP000220841">
    <property type="component" value="Unassembled WGS sequence"/>
</dbReference>
<gene>
    <name evidence="1" type="ORF">CN585_11235</name>
</gene>
<protein>
    <submittedName>
        <fullName evidence="1">Uncharacterized protein</fullName>
    </submittedName>
</protein>
<comment type="caution">
    <text evidence="1">The sequence shown here is derived from an EMBL/GenBank/DDBJ whole genome shotgun (WGS) entry which is preliminary data.</text>
</comment>
<name>A0A2A8HG05_9BACI</name>
<evidence type="ECO:0000313" key="1">
    <source>
        <dbReference type="EMBL" id="PEQ08051.1"/>
    </source>
</evidence>